<evidence type="ECO:0000313" key="10">
    <source>
        <dbReference type="Proteomes" id="UP000510821"/>
    </source>
</evidence>
<keyword evidence="6 8" id="KW-1133">Transmembrane helix</keyword>
<accession>A0A7D5XCP6</accession>
<evidence type="ECO:0000256" key="8">
    <source>
        <dbReference type="SAM" id="Phobius"/>
    </source>
</evidence>
<keyword evidence="3" id="KW-0645">Protease</keyword>
<proteinExistence type="predicted"/>
<name>A0A7D5XCP6_FERL1</name>
<reference evidence="10" key="1">
    <citation type="submission" date="2020-07" db="EMBL/GenBank/DDBJ databases">
        <title>Metabolic diversity and evolutionary history of the archaeal phylum ###Micrarchaeota### uncovered from a freshwater lake metagenome.</title>
        <authorList>
            <person name="Kadnikov V.V."/>
            <person name="Savvichev A.S."/>
            <person name="Mardanov A.V."/>
            <person name="Beletsky A.V."/>
            <person name="Chupakov A.V."/>
            <person name="Kokryatskaya N.M."/>
            <person name="Pimenov N.V."/>
            <person name="Ravin N.V."/>
        </authorList>
    </citation>
    <scope>NUCLEOTIDE SEQUENCE [LARGE SCALE GENOMIC DNA]</scope>
</reference>
<feature type="transmembrane region" description="Helical" evidence="8">
    <location>
        <begin position="226"/>
        <end position="254"/>
    </location>
</feature>
<keyword evidence="4 8" id="KW-0812">Transmembrane</keyword>
<evidence type="ECO:0000256" key="4">
    <source>
        <dbReference type="ARBA" id="ARBA00022692"/>
    </source>
</evidence>
<evidence type="ECO:0000256" key="3">
    <source>
        <dbReference type="ARBA" id="ARBA00022670"/>
    </source>
</evidence>
<dbReference type="NCBIfam" id="TIGR04178">
    <property type="entry name" value="exo_archaeo"/>
    <property type="match status" value="1"/>
</dbReference>
<dbReference type="KEGG" id="flt:Sv326_0576"/>
<dbReference type="Pfam" id="PF09721">
    <property type="entry name" value="Exosortase_EpsH"/>
    <property type="match status" value="1"/>
</dbReference>
<feature type="transmembrane region" description="Helical" evidence="8">
    <location>
        <begin position="266"/>
        <end position="286"/>
    </location>
</feature>
<organism evidence="9 10">
    <name type="scientific">Fermentimicrarchaeum limneticum</name>
    <dbReference type="NCBI Taxonomy" id="2795018"/>
    <lineage>
        <taxon>Archaea</taxon>
        <taxon>Candidatus Micrarchaeota</taxon>
        <taxon>Candidatus Fermentimicrarchaeales</taxon>
        <taxon>Candidatus Fermentimicrarchaeaceae</taxon>
        <taxon>Candidatus Fermentimicrarchaeum</taxon>
    </lineage>
</organism>
<protein>
    <recommendedName>
        <fullName evidence="11">Exosortase/archaeosortase family protein</fullName>
    </recommendedName>
</protein>
<feature type="transmembrane region" description="Helical" evidence="8">
    <location>
        <begin position="111"/>
        <end position="130"/>
    </location>
</feature>
<dbReference type="GO" id="GO:0008233">
    <property type="term" value="F:peptidase activity"/>
    <property type="evidence" value="ECO:0007669"/>
    <property type="project" value="UniProtKB-KW"/>
</dbReference>
<dbReference type="InterPro" id="IPR026392">
    <property type="entry name" value="Exo/Archaeosortase_dom"/>
</dbReference>
<keyword evidence="2" id="KW-1003">Cell membrane</keyword>
<evidence type="ECO:0000313" key="9">
    <source>
        <dbReference type="EMBL" id="QLJ52751.1"/>
    </source>
</evidence>
<comment type="subcellular location">
    <subcellularLocation>
        <location evidence="1">Cell membrane</location>
        <topology evidence="1">Multi-pass membrane protein</topology>
    </subcellularLocation>
</comment>
<gene>
    <name evidence="9" type="ORF">Sv326_0576</name>
</gene>
<evidence type="ECO:0000256" key="5">
    <source>
        <dbReference type="ARBA" id="ARBA00022801"/>
    </source>
</evidence>
<feature type="transmembrane region" description="Helical" evidence="8">
    <location>
        <begin position="199"/>
        <end position="219"/>
    </location>
</feature>
<keyword evidence="5" id="KW-0378">Hydrolase</keyword>
<evidence type="ECO:0008006" key="11">
    <source>
        <dbReference type="Google" id="ProtNLM"/>
    </source>
</evidence>
<evidence type="ECO:0000256" key="1">
    <source>
        <dbReference type="ARBA" id="ARBA00004651"/>
    </source>
</evidence>
<dbReference type="GO" id="GO:0005886">
    <property type="term" value="C:plasma membrane"/>
    <property type="evidence" value="ECO:0007669"/>
    <property type="project" value="UniProtKB-SubCell"/>
</dbReference>
<dbReference type="InterPro" id="IPR019127">
    <property type="entry name" value="Exosortase"/>
</dbReference>
<dbReference type="EMBL" id="CP058998">
    <property type="protein sequence ID" value="QLJ52751.1"/>
    <property type="molecule type" value="Genomic_DNA"/>
</dbReference>
<evidence type="ECO:0000256" key="2">
    <source>
        <dbReference type="ARBA" id="ARBA00022475"/>
    </source>
</evidence>
<dbReference type="AlphaFoldDB" id="A0A7D5XCP6"/>
<feature type="transmembrane region" description="Helical" evidence="8">
    <location>
        <begin position="137"/>
        <end position="158"/>
    </location>
</feature>
<dbReference type="Proteomes" id="UP000510821">
    <property type="component" value="Chromosome"/>
</dbReference>
<feature type="transmembrane region" description="Helical" evidence="8">
    <location>
        <begin position="82"/>
        <end position="99"/>
    </location>
</feature>
<keyword evidence="7 8" id="KW-0472">Membrane</keyword>
<dbReference type="GO" id="GO:0006508">
    <property type="term" value="P:proteolysis"/>
    <property type="evidence" value="ECO:0007669"/>
    <property type="project" value="UniProtKB-KW"/>
</dbReference>
<evidence type="ECO:0000256" key="7">
    <source>
        <dbReference type="ARBA" id="ARBA00023136"/>
    </source>
</evidence>
<sequence length="292" mass="32805">MMKKKPVRKVKKPHAEWKFAVISLLLLVIFTLSVYSRTFSSLKLYIDDADPYSYRAIIPPMFLITLIFFYRNDLKVGKDATKLLFALPFLILAAIMLFTSNLHPYSGLDVLSLPLFVAGGILLFFSIATLEKLLFPVLYLFLLWTPLFQPLVSTQLGITNFTSDIVSIPIMLSGLPIERDGNIFYSGSKISLEVVPECVPLGAMIALFCFLLPFAYVAGGETKNKLAWLITWVIGGWLLNVVRILVVLLIWYYSGISLALQVFHSVGGNIIFDIVLIASLLSISLFRLELRL</sequence>
<feature type="transmembrane region" description="Helical" evidence="8">
    <location>
        <begin position="52"/>
        <end position="70"/>
    </location>
</feature>
<evidence type="ECO:0000256" key="6">
    <source>
        <dbReference type="ARBA" id="ARBA00022989"/>
    </source>
</evidence>